<comment type="caution">
    <text evidence="1">The sequence shown here is derived from an EMBL/GenBank/DDBJ whole genome shotgun (WGS) entry which is preliminary data.</text>
</comment>
<name>A0A8H3DA86_9AGAM</name>
<dbReference type="SUPFAM" id="SSF52047">
    <property type="entry name" value="RNI-like"/>
    <property type="match status" value="1"/>
</dbReference>
<sequence>MIYLGSVLNYACNVQQSPSTIVRRWEEVGSLLSSTLQDYLALCLSLENRHLRSDRALKDLPARIDSSLLLSHPTFAKNLARARSSLARTRNQLASPSYRLPVEVLYEIFLLVLYERDDEEFDDMRSGLQKIYHRLHCLLDVCSVWRQIGLSQGVLWSIVPIFYPRSGPFRYQATNLSLQRAGGSVLHLAVIVSPDGPVNLESLSEHASRFRTINISSCSCHSIRRLLNKLLERGHLESVSELSIQQDHPSDGHLQVPEHVITHDSPRYTSFARLVNSVSILRIRGAHLSWDALAFSAQLVELQLQDVFLGPDSELIELLRVLSSVSQLRDLKLISISTFNEVATPSAELCSSITFTNLRALLLEDLHFNALRCFLTTIISGPYSLALYPTQRITETRFADGSVWDESLEDLQSLLRGLPIDKFLIDGDEEIWWFEKMGFRGLLELMPSLKTLHIHSWDFDENDWEGLKRPHEPLLSVSHASFPKLEGLHLTCAGIFDEGIKDVVTSHPIQNMVLGANFDSDDDESSLGDGDSLEWEETLIAWLASRVPKFRLTTEAYIPFEFRSDEWRLW</sequence>
<dbReference type="EMBL" id="CAJMWY010003939">
    <property type="protein sequence ID" value="CAE6511409.1"/>
    <property type="molecule type" value="Genomic_DNA"/>
</dbReference>
<protein>
    <recommendedName>
        <fullName evidence="3">F-box domain-containing protein</fullName>
    </recommendedName>
</protein>
<reference evidence="1" key="1">
    <citation type="submission" date="2021-01" db="EMBL/GenBank/DDBJ databases">
        <authorList>
            <person name="Kaushik A."/>
        </authorList>
    </citation>
    <scope>NUCLEOTIDE SEQUENCE</scope>
    <source>
        <strain evidence="1">AG4-RS23</strain>
    </source>
</reference>
<proteinExistence type="predicted"/>
<gene>
    <name evidence="1" type="ORF">RDB_LOCUS138589</name>
</gene>
<dbReference type="Proteomes" id="UP000663861">
    <property type="component" value="Unassembled WGS sequence"/>
</dbReference>
<organism evidence="1 2">
    <name type="scientific">Rhizoctonia solani</name>
    <dbReference type="NCBI Taxonomy" id="456999"/>
    <lineage>
        <taxon>Eukaryota</taxon>
        <taxon>Fungi</taxon>
        <taxon>Dikarya</taxon>
        <taxon>Basidiomycota</taxon>
        <taxon>Agaricomycotina</taxon>
        <taxon>Agaricomycetes</taxon>
        <taxon>Cantharellales</taxon>
        <taxon>Ceratobasidiaceae</taxon>
        <taxon>Rhizoctonia</taxon>
    </lineage>
</organism>
<evidence type="ECO:0000313" key="1">
    <source>
        <dbReference type="EMBL" id="CAE6511409.1"/>
    </source>
</evidence>
<evidence type="ECO:0008006" key="3">
    <source>
        <dbReference type="Google" id="ProtNLM"/>
    </source>
</evidence>
<accession>A0A8H3DA86</accession>
<dbReference type="AlphaFoldDB" id="A0A8H3DA86"/>
<evidence type="ECO:0000313" key="2">
    <source>
        <dbReference type="Proteomes" id="UP000663861"/>
    </source>
</evidence>